<feature type="domain" description="DUF4296" evidence="2">
    <location>
        <begin position="12"/>
        <end position="93"/>
    </location>
</feature>
<organism evidence="3 4">
    <name type="scientific">Lutibacter agarilyticus</name>
    <dbReference type="NCBI Taxonomy" id="1109740"/>
    <lineage>
        <taxon>Bacteria</taxon>
        <taxon>Pseudomonadati</taxon>
        <taxon>Bacteroidota</taxon>
        <taxon>Flavobacteriia</taxon>
        <taxon>Flavobacteriales</taxon>
        <taxon>Flavobacteriaceae</taxon>
        <taxon>Lutibacter</taxon>
    </lineage>
</organism>
<proteinExistence type="predicted"/>
<dbReference type="Proteomes" id="UP000198384">
    <property type="component" value="Unassembled WGS sequence"/>
</dbReference>
<evidence type="ECO:0000259" key="2">
    <source>
        <dbReference type="Pfam" id="PF14129"/>
    </source>
</evidence>
<accession>A0A238W0H5</accession>
<gene>
    <name evidence="3" type="ORF">SAMN06265371_102294</name>
</gene>
<evidence type="ECO:0000313" key="4">
    <source>
        <dbReference type="Proteomes" id="UP000198384"/>
    </source>
</evidence>
<reference evidence="3 4" key="1">
    <citation type="submission" date="2017-06" db="EMBL/GenBank/DDBJ databases">
        <authorList>
            <person name="Kim H.J."/>
            <person name="Triplett B.A."/>
        </authorList>
    </citation>
    <scope>NUCLEOTIDE SEQUENCE [LARGE SCALE GENOMIC DNA]</scope>
    <source>
        <strain evidence="3 4">DSM 29150</strain>
    </source>
</reference>
<keyword evidence="4" id="KW-1185">Reference proteome</keyword>
<name>A0A238W0H5_9FLAO</name>
<dbReference type="RefSeq" id="WP_176461210.1">
    <property type="nucleotide sequence ID" value="NZ_FZNT01000002.1"/>
</dbReference>
<dbReference type="Pfam" id="PF14129">
    <property type="entry name" value="DUF4296"/>
    <property type="match status" value="1"/>
</dbReference>
<sequence>MNCTSNTIIKKPDNLISKDQMVDVLTDLFLATGGKNIKNIHLQRNVNYYPLVYEKYQIDSTQFKESNFYYTSKIDEYDKILKRVDDRLKKLRKQFEDEKNVQDSIKRMKRDSLQMKKSRTIE</sequence>
<dbReference type="AlphaFoldDB" id="A0A238W0H5"/>
<feature type="coiled-coil region" evidence="1">
    <location>
        <begin position="74"/>
        <end position="101"/>
    </location>
</feature>
<evidence type="ECO:0000256" key="1">
    <source>
        <dbReference type="SAM" id="Coils"/>
    </source>
</evidence>
<dbReference type="EMBL" id="FZNT01000002">
    <property type="protein sequence ID" value="SNR39864.1"/>
    <property type="molecule type" value="Genomic_DNA"/>
</dbReference>
<keyword evidence="1" id="KW-0175">Coiled coil</keyword>
<protein>
    <recommendedName>
        <fullName evidence="2">DUF4296 domain-containing protein</fullName>
    </recommendedName>
</protein>
<dbReference type="InterPro" id="IPR025381">
    <property type="entry name" value="DUF4296"/>
</dbReference>
<evidence type="ECO:0000313" key="3">
    <source>
        <dbReference type="EMBL" id="SNR39864.1"/>
    </source>
</evidence>